<dbReference type="InterPro" id="IPR029033">
    <property type="entry name" value="His_PPase_superfam"/>
</dbReference>
<sequence length="244" mass="27255">MTQLYLIRHAESMSALQGFVGDGGLSPLGIVQAQRLHDRLAATKEIAADVLITSTFPRAVQTTEIIAPALGLTPLLDDELQELRPGRAEGLSIQTFRDRYGVPNYDKRPFLPIAPEGESWGQFMFRVATALERILREHEGKTIVVVCHGGVIDGSFVSFFRMNLWTPPPTRFATQNTSITHWKKRGDIQAGEQWQLVTYNDTFHLLDIDTSTRISWGQPFAQPGSDANHPTMPISTEMHSDERA</sequence>
<dbReference type="Gene3D" id="3.40.50.1240">
    <property type="entry name" value="Phosphoglycerate mutase-like"/>
    <property type="match status" value="1"/>
</dbReference>
<accession>A0A402A0J2</accession>
<dbReference type="InterPro" id="IPR050275">
    <property type="entry name" value="PGM_Phosphatase"/>
</dbReference>
<organism evidence="2 3">
    <name type="scientific">Tengunoibacter tsumagoiensis</name>
    <dbReference type="NCBI Taxonomy" id="2014871"/>
    <lineage>
        <taxon>Bacteria</taxon>
        <taxon>Bacillati</taxon>
        <taxon>Chloroflexota</taxon>
        <taxon>Ktedonobacteria</taxon>
        <taxon>Ktedonobacterales</taxon>
        <taxon>Dictyobacteraceae</taxon>
        <taxon>Tengunoibacter</taxon>
    </lineage>
</organism>
<dbReference type="EMBL" id="BIFR01000001">
    <property type="protein sequence ID" value="GCE12531.1"/>
    <property type="molecule type" value="Genomic_DNA"/>
</dbReference>
<comment type="caution">
    <text evidence="2">The sequence shown here is derived from an EMBL/GenBank/DDBJ whole genome shotgun (WGS) entry which is preliminary data.</text>
</comment>
<evidence type="ECO:0000256" key="1">
    <source>
        <dbReference type="SAM" id="MobiDB-lite"/>
    </source>
</evidence>
<evidence type="ECO:0000313" key="2">
    <source>
        <dbReference type="EMBL" id="GCE12531.1"/>
    </source>
</evidence>
<dbReference type="InterPro" id="IPR013078">
    <property type="entry name" value="His_Pase_superF_clade-1"/>
</dbReference>
<proteinExistence type="predicted"/>
<feature type="region of interest" description="Disordered" evidence="1">
    <location>
        <begin position="220"/>
        <end position="244"/>
    </location>
</feature>
<dbReference type="PANTHER" id="PTHR48100:SF59">
    <property type="entry name" value="ADENOSYLCOBALAMIN_ALPHA-RIBAZOLE PHOSPHATASE"/>
    <property type="match status" value="1"/>
</dbReference>
<dbReference type="Proteomes" id="UP000287352">
    <property type="component" value="Unassembled WGS sequence"/>
</dbReference>
<gene>
    <name evidence="2" type="ORF">KTT_23900</name>
</gene>
<dbReference type="PANTHER" id="PTHR48100">
    <property type="entry name" value="BROAD-SPECIFICITY PHOSPHATASE YOR283W-RELATED"/>
    <property type="match status" value="1"/>
</dbReference>
<dbReference type="GO" id="GO:0005737">
    <property type="term" value="C:cytoplasm"/>
    <property type="evidence" value="ECO:0007669"/>
    <property type="project" value="TreeGrafter"/>
</dbReference>
<evidence type="ECO:0000313" key="3">
    <source>
        <dbReference type="Proteomes" id="UP000287352"/>
    </source>
</evidence>
<dbReference type="AlphaFoldDB" id="A0A402A0J2"/>
<dbReference type="CDD" id="cd07067">
    <property type="entry name" value="HP_PGM_like"/>
    <property type="match status" value="1"/>
</dbReference>
<keyword evidence="3" id="KW-1185">Reference proteome</keyword>
<reference evidence="3" key="1">
    <citation type="submission" date="2018-12" db="EMBL/GenBank/DDBJ databases">
        <title>Tengunoibacter tsumagoiensis gen. nov., sp. nov., Dictyobacter kobayashii sp. nov., D. alpinus sp. nov., and D. joshuensis sp. nov. and description of Dictyobacteraceae fam. nov. within the order Ktedonobacterales isolated from Tengu-no-mugimeshi.</title>
        <authorList>
            <person name="Wang C.M."/>
            <person name="Zheng Y."/>
            <person name="Sakai Y."/>
            <person name="Toyoda A."/>
            <person name="Minakuchi Y."/>
            <person name="Abe K."/>
            <person name="Yokota A."/>
            <person name="Yabe S."/>
        </authorList>
    </citation>
    <scope>NUCLEOTIDE SEQUENCE [LARGE SCALE GENOMIC DNA]</scope>
    <source>
        <strain evidence="3">Uno3</strain>
    </source>
</reference>
<dbReference type="Pfam" id="PF00300">
    <property type="entry name" value="His_Phos_1"/>
    <property type="match status" value="1"/>
</dbReference>
<dbReference type="SUPFAM" id="SSF53254">
    <property type="entry name" value="Phosphoglycerate mutase-like"/>
    <property type="match status" value="1"/>
</dbReference>
<dbReference type="GO" id="GO:0016791">
    <property type="term" value="F:phosphatase activity"/>
    <property type="evidence" value="ECO:0007669"/>
    <property type="project" value="TreeGrafter"/>
</dbReference>
<protein>
    <submittedName>
        <fullName evidence="2">Phosphoglycerate mutase</fullName>
    </submittedName>
</protein>
<dbReference type="RefSeq" id="WP_161975440.1">
    <property type="nucleotide sequence ID" value="NZ_BIFR01000001.1"/>
</dbReference>
<dbReference type="SMART" id="SM00855">
    <property type="entry name" value="PGAM"/>
    <property type="match status" value="1"/>
</dbReference>
<name>A0A402A0J2_9CHLR</name>